<dbReference type="AlphaFoldDB" id="A0A3A4ZF19"/>
<evidence type="ECO:0000313" key="1">
    <source>
        <dbReference type="EMBL" id="RJR27662.1"/>
    </source>
</evidence>
<dbReference type="EMBL" id="QZJF01000008">
    <property type="protein sequence ID" value="RJR27662.1"/>
    <property type="molecule type" value="Genomic_DNA"/>
</dbReference>
<proteinExistence type="predicted"/>
<reference evidence="1 2" key="1">
    <citation type="journal article" date="2017" name="ISME J.">
        <title>Energy and carbon metabolisms in a deep terrestrial subsurface fluid microbial community.</title>
        <authorList>
            <person name="Momper L."/>
            <person name="Jungbluth S.P."/>
            <person name="Lee M.D."/>
            <person name="Amend J.P."/>
        </authorList>
    </citation>
    <scope>NUCLEOTIDE SEQUENCE [LARGE SCALE GENOMIC DNA]</scope>
    <source>
        <strain evidence="1">SURF_46</strain>
    </source>
</reference>
<protein>
    <submittedName>
        <fullName evidence="1">Uncharacterized protein</fullName>
    </submittedName>
</protein>
<accession>A0A3A4ZF19</accession>
<sequence>MQVEWRRLENEDAVVITTGEYTGVTLDAIVLQFNDTDFLDKLLAEKSLAELHPYIHKVYEKYKHCRHCLD</sequence>
<name>A0A3A4ZF19_UNCKA</name>
<organism evidence="1 2">
    <name type="scientific">candidate division WWE3 bacterium</name>
    <dbReference type="NCBI Taxonomy" id="2053526"/>
    <lineage>
        <taxon>Bacteria</taxon>
        <taxon>Katanobacteria</taxon>
    </lineage>
</organism>
<comment type="caution">
    <text evidence="1">The sequence shown here is derived from an EMBL/GenBank/DDBJ whole genome shotgun (WGS) entry which is preliminary data.</text>
</comment>
<evidence type="ECO:0000313" key="2">
    <source>
        <dbReference type="Proteomes" id="UP000265540"/>
    </source>
</evidence>
<dbReference type="Proteomes" id="UP000265540">
    <property type="component" value="Unassembled WGS sequence"/>
</dbReference>
<gene>
    <name evidence="1" type="ORF">C4561_01795</name>
</gene>